<dbReference type="OrthoDB" id="4537491at2"/>
<name>E3J8K3_PSEI1</name>
<evidence type="ECO:0000256" key="1">
    <source>
        <dbReference type="ARBA" id="ARBA00023125"/>
    </source>
</evidence>
<dbReference type="GO" id="GO:0000976">
    <property type="term" value="F:transcription cis-regulatory region binding"/>
    <property type="evidence" value="ECO:0007669"/>
    <property type="project" value="TreeGrafter"/>
</dbReference>
<protein>
    <submittedName>
        <fullName evidence="4">Regulatory protein TetR</fullName>
    </submittedName>
</protein>
<dbReference type="HOGENOM" id="CLU_092076_1_0_11"/>
<dbReference type="Pfam" id="PF00440">
    <property type="entry name" value="TetR_N"/>
    <property type="match status" value="1"/>
</dbReference>
<dbReference type="STRING" id="298654.FraEuI1c_0360"/>
<dbReference type="InterPro" id="IPR050109">
    <property type="entry name" value="HTH-type_TetR-like_transc_reg"/>
</dbReference>
<evidence type="ECO:0000313" key="5">
    <source>
        <dbReference type="Proteomes" id="UP000002484"/>
    </source>
</evidence>
<keyword evidence="5" id="KW-1185">Reference proteome</keyword>
<evidence type="ECO:0000259" key="3">
    <source>
        <dbReference type="PROSITE" id="PS50977"/>
    </source>
</evidence>
<dbReference type="InterPro" id="IPR009057">
    <property type="entry name" value="Homeodomain-like_sf"/>
</dbReference>
<proteinExistence type="predicted"/>
<dbReference type="PROSITE" id="PS50977">
    <property type="entry name" value="HTH_TETR_2"/>
    <property type="match status" value="1"/>
</dbReference>
<feature type="DNA-binding region" description="H-T-H motif" evidence="2">
    <location>
        <begin position="42"/>
        <end position="61"/>
    </location>
</feature>
<dbReference type="Gene3D" id="1.10.357.10">
    <property type="entry name" value="Tetracycline Repressor, domain 2"/>
    <property type="match status" value="1"/>
</dbReference>
<evidence type="ECO:0000256" key="2">
    <source>
        <dbReference type="PROSITE-ProRule" id="PRU00335"/>
    </source>
</evidence>
<dbReference type="PANTHER" id="PTHR30055:SF242">
    <property type="entry name" value="HTH-TYPE TRANSCRIPTIONAL REPRESSOR KSTR"/>
    <property type="match status" value="1"/>
</dbReference>
<dbReference type="RefSeq" id="WP_013421569.1">
    <property type="nucleotide sequence ID" value="NC_014666.1"/>
</dbReference>
<dbReference type="Proteomes" id="UP000002484">
    <property type="component" value="Chromosome"/>
</dbReference>
<gene>
    <name evidence="4" type="ordered locus">FraEuI1c_0360</name>
</gene>
<dbReference type="EMBL" id="CP002299">
    <property type="protein sequence ID" value="ADP78446.1"/>
    <property type="molecule type" value="Genomic_DNA"/>
</dbReference>
<dbReference type="SUPFAM" id="SSF46689">
    <property type="entry name" value="Homeodomain-like"/>
    <property type="match status" value="1"/>
</dbReference>
<accession>E3J8K3</accession>
<dbReference type="eggNOG" id="COG1309">
    <property type="taxonomic scope" value="Bacteria"/>
</dbReference>
<dbReference type="InterPro" id="IPR001647">
    <property type="entry name" value="HTH_TetR"/>
</dbReference>
<dbReference type="InParanoid" id="E3J8K3"/>
<dbReference type="PANTHER" id="PTHR30055">
    <property type="entry name" value="HTH-TYPE TRANSCRIPTIONAL REGULATOR RUTR"/>
    <property type="match status" value="1"/>
</dbReference>
<dbReference type="KEGG" id="fri:FraEuI1c_0360"/>
<keyword evidence="1 2" id="KW-0238">DNA-binding</keyword>
<evidence type="ECO:0000313" key="4">
    <source>
        <dbReference type="EMBL" id="ADP78446.1"/>
    </source>
</evidence>
<dbReference type="AlphaFoldDB" id="E3J8K3"/>
<feature type="domain" description="HTH tetR-type" evidence="3">
    <location>
        <begin position="19"/>
        <end position="79"/>
    </location>
</feature>
<dbReference type="GO" id="GO:0003700">
    <property type="term" value="F:DNA-binding transcription factor activity"/>
    <property type="evidence" value="ECO:0007669"/>
    <property type="project" value="TreeGrafter"/>
</dbReference>
<organism evidence="4 5">
    <name type="scientific">Pseudofrankia inefficax (strain DSM 45817 / CECT 9037 / DDB 130130 / EuI1c)</name>
    <name type="common">Frankia inefficax</name>
    <dbReference type="NCBI Taxonomy" id="298654"/>
    <lineage>
        <taxon>Bacteria</taxon>
        <taxon>Bacillati</taxon>
        <taxon>Actinomycetota</taxon>
        <taxon>Actinomycetes</taxon>
        <taxon>Frankiales</taxon>
        <taxon>Frankiaceae</taxon>
        <taxon>Pseudofrankia</taxon>
    </lineage>
</organism>
<sequence>MAKEETLPQPVSTMTAAQLARRRRLTDAVIEMIDQVPPDQLQMRDVAERSGVALGTAYRYFSSKDHLLAAAWADWQRRLTDRVRGEVSRDHGRSGSAAVPPVGACTRVVGFLHREIRAFQRHPNFARLVTHVEVASDPFASEEIAGLADDNRTVMAALMSGVPPEVARPATIAINATLASGLASWTAGRLTFPDLVRQLEDVTRLVLRDYDDTAAG</sequence>
<reference evidence="4 5" key="1">
    <citation type="submission" date="2010-10" db="EMBL/GenBank/DDBJ databases">
        <title>Complete sequence of Frankia sp. EuI1c.</title>
        <authorList>
            <consortium name="US DOE Joint Genome Institute"/>
            <person name="Lucas S."/>
            <person name="Copeland A."/>
            <person name="Lapidus A."/>
            <person name="Cheng J.-F."/>
            <person name="Bruce D."/>
            <person name="Goodwin L."/>
            <person name="Pitluck S."/>
            <person name="Chertkov O."/>
            <person name="Detter J.C."/>
            <person name="Han C."/>
            <person name="Tapia R."/>
            <person name="Land M."/>
            <person name="Hauser L."/>
            <person name="Jeffries C."/>
            <person name="Kyrpides N."/>
            <person name="Ivanova N."/>
            <person name="Mikhailova N."/>
            <person name="Beauchemin N."/>
            <person name="Sen A."/>
            <person name="Sur S.A."/>
            <person name="Gtari M."/>
            <person name="Wall L."/>
            <person name="Tisa L."/>
            <person name="Woyke T."/>
        </authorList>
    </citation>
    <scope>NUCLEOTIDE SEQUENCE [LARGE SCALE GENOMIC DNA]</scope>
    <source>
        <strain evidence="5">DSM 45817 / CECT 9037 / EuI1c</strain>
    </source>
</reference>